<evidence type="ECO:0000259" key="7">
    <source>
        <dbReference type="PROSITE" id="PS51733"/>
    </source>
</evidence>
<organism evidence="8">
    <name type="scientific">Salinispirillum sp. LH 10-3-1</name>
    <dbReference type="NCBI Taxonomy" id="2952525"/>
    <lineage>
        <taxon>Bacteria</taxon>
        <taxon>Pseudomonadati</taxon>
        <taxon>Pseudomonadota</taxon>
        <taxon>Gammaproteobacteria</taxon>
        <taxon>Oceanospirillales</taxon>
        <taxon>Saccharospirillaceae</taxon>
        <taxon>Salinispirillum</taxon>
    </lineage>
</organism>
<dbReference type="Gene3D" id="1.10.10.10">
    <property type="entry name" value="Winged helix-like DNA-binding domain superfamily/Winged helix DNA-binding domain"/>
    <property type="match status" value="1"/>
</dbReference>
<dbReference type="InterPro" id="IPR003142">
    <property type="entry name" value="BPL_C"/>
</dbReference>
<dbReference type="PANTHER" id="PTHR12835:SF5">
    <property type="entry name" value="BIOTIN--PROTEIN LIGASE"/>
    <property type="match status" value="1"/>
</dbReference>
<protein>
    <recommendedName>
        <fullName evidence="6">Bifunctional ligase/repressor BirA</fullName>
    </recommendedName>
    <alternativeName>
        <fullName evidence="6">Biotin operon repressor</fullName>
    </alternativeName>
    <alternativeName>
        <fullName evidence="6">Biotin--[acetyl-CoA-carboxylase] ligase</fullName>
        <ecNumber evidence="6">6.3.4.15</ecNumber>
    </alternativeName>
    <alternativeName>
        <fullName evidence="6">Biotin--protein ligase</fullName>
    </alternativeName>
    <alternativeName>
        <fullName evidence="6">Biotin-[acetyl-CoA carboxylase] synthetase</fullName>
    </alternativeName>
</protein>
<evidence type="ECO:0000256" key="2">
    <source>
        <dbReference type="ARBA" id="ARBA00022741"/>
    </source>
</evidence>
<keyword evidence="6" id="KW-0805">Transcription regulation</keyword>
<dbReference type="SUPFAM" id="SSF50037">
    <property type="entry name" value="C-terminal domain of transcriptional repressors"/>
    <property type="match status" value="1"/>
</dbReference>
<keyword evidence="6" id="KW-0238">DNA-binding</keyword>
<dbReference type="InterPro" id="IPR045864">
    <property type="entry name" value="aa-tRNA-synth_II/BPL/LPL"/>
</dbReference>
<evidence type="ECO:0000256" key="3">
    <source>
        <dbReference type="ARBA" id="ARBA00022840"/>
    </source>
</evidence>
<name>A0AB38YEM2_9GAMM</name>
<feature type="binding site" evidence="6">
    <location>
        <position position="111"/>
    </location>
    <ligand>
        <name>biotin</name>
        <dbReference type="ChEBI" id="CHEBI:57586"/>
    </ligand>
</feature>
<feature type="binding site" evidence="6">
    <location>
        <position position="182"/>
    </location>
    <ligand>
        <name>biotin</name>
        <dbReference type="ChEBI" id="CHEBI:57586"/>
    </ligand>
</feature>
<dbReference type="InterPro" id="IPR036390">
    <property type="entry name" value="WH_DNA-bd_sf"/>
</dbReference>
<dbReference type="SUPFAM" id="SSF55681">
    <property type="entry name" value="Class II aaRS and biotin synthetases"/>
    <property type="match status" value="1"/>
</dbReference>
<comment type="function">
    <text evidence="6">Acts both as a biotin--[acetyl-CoA-carboxylase] ligase and a biotin-operon repressor. In the presence of ATP, BirA activates biotin to form the BirA-biotinyl-5'-adenylate (BirA-bio-5'-AMP or holoBirA) complex. HoloBirA can either transfer the biotinyl moiety to the biotin carboxyl carrier protein (BCCP) subunit of acetyl-CoA carboxylase, or bind to the biotin operator site and inhibit transcription of the operon.</text>
</comment>
<dbReference type="SUPFAM" id="SSF46785">
    <property type="entry name" value="Winged helix' DNA-binding domain"/>
    <property type="match status" value="1"/>
</dbReference>
<dbReference type="EMBL" id="CP101717">
    <property type="protein sequence ID" value="WLD57801.1"/>
    <property type="molecule type" value="Genomic_DNA"/>
</dbReference>
<gene>
    <name evidence="6" type="primary">birA</name>
    <name evidence="8" type="ORF">NFC81_13945</name>
</gene>
<dbReference type="GO" id="GO:0005737">
    <property type="term" value="C:cytoplasm"/>
    <property type="evidence" value="ECO:0007669"/>
    <property type="project" value="TreeGrafter"/>
</dbReference>
<dbReference type="GO" id="GO:0006355">
    <property type="term" value="P:regulation of DNA-templated transcription"/>
    <property type="evidence" value="ECO:0007669"/>
    <property type="project" value="UniProtKB-UniRule"/>
</dbReference>
<keyword evidence="6" id="KW-0678">Repressor</keyword>
<dbReference type="PROSITE" id="PS51733">
    <property type="entry name" value="BPL_LPL_CATALYTIC"/>
    <property type="match status" value="1"/>
</dbReference>
<keyword evidence="2 6" id="KW-0547">Nucleotide-binding</keyword>
<comment type="catalytic activity">
    <reaction evidence="5 6">
        <text>biotin + L-lysyl-[protein] + ATP = N(6)-biotinyl-L-lysyl-[protein] + AMP + diphosphate + H(+)</text>
        <dbReference type="Rhea" id="RHEA:11756"/>
        <dbReference type="Rhea" id="RHEA-COMP:9752"/>
        <dbReference type="Rhea" id="RHEA-COMP:10505"/>
        <dbReference type="ChEBI" id="CHEBI:15378"/>
        <dbReference type="ChEBI" id="CHEBI:29969"/>
        <dbReference type="ChEBI" id="CHEBI:30616"/>
        <dbReference type="ChEBI" id="CHEBI:33019"/>
        <dbReference type="ChEBI" id="CHEBI:57586"/>
        <dbReference type="ChEBI" id="CHEBI:83144"/>
        <dbReference type="ChEBI" id="CHEBI:456215"/>
        <dbReference type="EC" id="6.3.4.15"/>
    </reaction>
</comment>
<dbReference type="Gene3D" id="3.30.930.10">
    <property type="entry name" value="Bira Bifunctional Protein, Domain 2"/>
    <property type="match status" value="1"/>
</dbReference>
<dbReference type="RefSeq" id="WP_304995085.1">
    <property type="nucleotide sequence ID" value="NZ_CP101717.1"/>
</dbReference>
<keyword evidence="1 6" id="KW-0436">Ligase</keyword>
<reference evidence="8" key="1">
    <citation type="submission" date="2022-07" db="EMBL/GenBank/DDBJ databases">
        <title>Complete genome sequence of Salinispirillum sp. LH10-3-1 capable of multiple carbohydrate inversion isolated from a soda lake.</title>
        <authorList>
            <person name="Liu J."/>
            <person name="Zhai Y."/>
            <person name="Zhang H."/>
            <person name="Yang H."/>
            <person name="Qu J."/>
            <person name="Li J."/>
        </authorList>
    </citation>
    <scope>NUCLEOTIDE SEQUENCE</scope>
    <source>
        <strain evidence="8">LH 10-3-1</strain>
    </source>
</reference>
<dbReference type="InterPro" id="IPR004143">
    <property type="entry name" value="BPL_LPL_catalytic"/>
</dbReference>
<feature type="binding site" evidence="6">
    <location>
        <begin position="88"/>
        <end position="90"/>
    </location>
    <ligand>
        <name>biotin</name>
        <dbReference type="ChEBI" id="CHEBI:57586"/>
    </ligand>
</feature>
<dbReference type="GO" id="GO:0005524">
    <property type="term" value="F:ATP binding"/>
    <property type="evidence" value="ECO:0007669"/>
    <property type="project" value="UniProtKB-UniRule"/>
</dbReference>
<dbReference type="Pfam" id="PF03099">
    <property type="entry name" value="BPL_LplA_LipB"/>
    <property type="match status" value="1"/>
</dbReference>
<dbReference type="EC" id="6.3.4.15" evidence="6"/>
<dbReference type="PROSITE" id="PS00519">
    <property type="entry name" value="HTH_ASNC_1"/>
    <property type="match status" value="1"/>
</dbReference>
<evidence type="ECO:0000256" key="5">
    <source>
        <dbReference type="ARBA" id="ARBA00047846"/>
    </source>
</evidence>
<comment type="similarity">
    <text evidence="6">Belongs to the biotin--protein ligase family.</text>
</comment>
<evidence type="ECO:0000256" key="4">
    <source>
        <dbReference type="ARBA" id="ARBA00023267"/>
    </source>
</evidence>
<dbReference type="InterPro" id="IPR004408">
    <property type="entry name" value="Biotin_CoA_COase_ligase"/>
</dbReference>
<dbReference type="InterPro" id="IPR019885">
    <property type="entry name" value="Tscrpt_reg_HTH_AsnC-type_CS"/>
</dbReference>
<sequence length="314" mass="33702">MDKINQYEVILRALQSARYVSGSALAESLAVSRTVVNRRLHELGDMGLRIHAVTGKGYHLDTQASLLQQDDIVLPASFQFVRHLITGSTNDDVLSMARVSSRPLVVTTEYQSTGKGRRGRQWNNAFGQDLAVSIGFPIAGVEGLKPYSVIAGVAVAKALSALPWLPRVGVKWPNDLYIDNAKLGGILTELHTLPQGQAYVVIGLGLNVNRRDFEGIDQQATSLCMVRGNSVDRTAVLQTILDAITGLVETGFDADWQAAWQTHDVLFGKNISVLTGNNTLQGTAEGVALDGSLMVRSAAGLIAVNGGEVSVRAR</sequence>
<evidence type="ECO:0000256" key="1">
    <source>
        <dbReference type="ARBA" id="ARBA00022598"/>
    </source>
</evidence>
<dbReference type="Pfam" id="PF08279">
    <property type="entry name" value="HTH_11"/>
    <property type="match status" value="1"/>
</dbReference>
<comment type="caution">
    <text evidence="6">Lacks conserved residue(s) required for the propagation of feature annotation.</text>
</comment>
<feature type="DNA-binding region" description="H-T-H motif" evidence="6">
    <location>
        <begin position="22"/>
        <end position="41"/>
    </location>
</feature>
<dbReference type="InterPro" id="IPR036388">
    <property type="entry name" value="WH-like_DNA-bd_sf"/>
</dbReference>
<dbReference type="Pfam" id="PF02237">
    <property type="entry name" value="BPL_C"/>
    <property type="match status" value="1"/>
</dbReference>
<dbReference type="InterPro" id="IPR013196">
    <property type="entry name" value="HTH_11"/>
</dbReference>
<accession>A0AB38YEM2</accession>
<evidence type="ECO:0000256" key="6">
    <source>
        <dbReference type="HAMAP-Rule" id="MF_00978"/>
    </source>
</evidence>
<dbReference type="Gene3D" id="2.30.30.100">
    <property type="match status" value="1"/>
</dbReference>
<evidence type="ECO:0000313" key="8">
    <source>
        <dbReference type="EMBL" id="WLD57801.1"/>
    </source>
</evidence>
<dbReference type="InterPro" id="IPR008988">
    <property type="entry name" value="Transcriptional_repressor_C"/>
</dbReference>
<dbReference type="AlphaFoldDB" id="A0AB38YEM2"/>
<dbReference type="NCBIfam" id="TIGR00121">
    <property type="entry name" value="birA_ligase"/>
    <property type="match status" value="1"/>
</dbReference>
<dbReference type="HAMAP" id="MF_00978">
    <property type="entry name" value="Bifunct_BirA"/>
    <property type="match status" value="1"/>
</dbReference>
<proteinExistence type="inferred from homology"/>
<keyword evidence="3 6" id="KW-0067">ATP-binding</keyword>
<keyword evidence="6" id="KW-0804">Transcription</keyword>
<dbReference type="GO" id="GO:0004077">
    <property type="term" value="F:biotin--[biotin carboxyl-carrier protein] ligase activity"/>
    <property type="evidence" value="ECO:0007669"/>
    <property type="project" value="UniProtKB-UniRule"/>
</dbReference>
<keyword evidence="4 6" id="KW-0092">Biotin</keyword>
<dbReference type="InterPro" id="IPR030855">
    <property type="entry name" value="Bifunct_BirA"/>
</dbReference>
<dbReference type="GO" id="GO:0003677">
    <property type="term" value="F:DNA binding"/>
    <property type="evidence" value="ECO:0007669"/>
    <property type="project" value="UniProtKB-UniRule"/>
</dbReference>
<feature type="domain" description="BPL/LPL catalytic" evidence="7">
    <location>
        <begin position="79"/>
        <end position="252"/>
    </location>
</feature>
<dbReference type="CDD" id="cd16442">
    <property type="entry name" value="BPL"/>
    <property type="match status" value="1"/>
</dbReference>
<dbReference type="PANTHER" id="PTHR12835">
    <property type="entry name" value="BIOTIN PROTEIN LIGASE"/>
    <property type="match status" value="1"/>
</dbReference>